<evidence type="ECO:0000256" key="1">
    <source>
        <dbReference type="ARBA" id="ARBA00008791"/>
    </source>
</evidence>
<dbReference type="RefSeq" id="WP_135286257.1">
    <property type="nucleotide sequence ID" value="NZ_SMLL01000006.1"/>
</dbReference>
<name>A0A4Z0BIR0_9BURK</name>
<dbReference type="InterPro" id="IPR006016">
    <property type="entry name" value="UspA"/>
</dbReference>
<feature type="domain" description="UspA" evidence="2">
    <location>
        <begin position="2"/>
        <end position="140"/>
    </location>
</feature>
<evidence type="ECO:0000313" key="4">
    <source>
        <dbReference type="Proteomes" id="UP000297564"/>
    </source>
</evidence>
<dbReference type="InterPro" id="IPR006015">
    <property type="entry name" value="Universal_stress_UspA"/>
</dbReference>
<gene>
    <name evidence="3" type="ORF">EZ242_16375</name>
</gene>
<dbReference type="Pfam" id="PF00582">
    <property type="entry name" value="Usp"/>
    <property type="match status" value="1"/>
</dbReference>
<protein>
    <submittedName>
        <fullName evidence="3">Universal stress protein</fullName>
    </submittedName>
</protein>
<evidence type="ECO:0000313" key="3">
    <source>
        <dbReference type="EMBL" id="TFY98024.1"/>
    </source>
</evidence>
<reference evidence="3 4" key="1">
    <citation type="submission" date="2019-03" db="EMBL/GenBank/DDBJ databases">
        <title>Ramlibacter rhizophilus CCTCC AB2015357, whole genome shotgun sequence.</title>
        <authorList>
            <person name="Zhang X."/>
            <person name="Feng G."/>
            <person name="Zhu H."/>
        </authorList>
    </citation>
    <scope>NUCLEOTIDE SEQUENCE [LARGE SCALE GENOMIC DNA]</scope>
    <source>
        <strain evidence="3 4">CCTCC AB2015357</strain>
    </source>
</reference>
<dbReference type="PANTHER" id="PTHR46268:SF6">
    <property type="entry name" value="UNIVERSAL STRESS PROTEIN UP12"/>
    <property type="match status" value="1"/>
</dbReference>
<comment type="caution">
    <text evidence="3">The sequence shown here is derived from an EMBL/GenBank/DDBJ whole genome shotgun (WGS) entry which is preliminary data.</text>
</comment>
<dbReference type="InterPro" id="IPR014729">
    <property type="entry name" value="Rossmann-like_a/b/a_fold"/>
</dbReference>
<evidence type="ECO:0000259" key="2">
    <source>
        <dbReference type="Pfam" id="PF00582"/>
    </source>
</evidence>
<organism evidence="3 4">
    <name type="scientific">Ramlibacter rhizophilus</name>
    <dbReference type="NCBI Taxonomy" id="1781167"/>
    <lineage>
        <taxon>Bacteria</taxon>
        <taxon>Pseudomonadati</taxon>
        <taxon>Pseudomonadota</taxon>
        <taxon>Betaproteobacteria</taxon>
        <taxon>Burkholderiales</taxon>
        <taxon>Comamonadaceae</taxon>
        <taxon>Ramlibacter</taxon>
    </lineage>
</organism>
<dbReference type="Proteomes" id="UP000297564">
    <property type="component" value="Unassembled WGS sequence"/>
</dbReference>
<dbReference type="PRINTS" id="PR01438">
    <property type="entry name" value="UNVRSLSTRESS"/>
</dbReference>
<dbReference type="AlphaFoldDB" id="A0A4Z0BIR0"/>
<sequence length="140" mass="15020">MKILLAADGSDYTNKMVEYVLKQRELFDPSHAYTVFNAQMPLPNHAASVVGSQATHDYHDEEARKVLEPVVSRLQAAGLSATSAWKTGSVGETIADYATQGGYDLVLMGSHGHGALGRLVMGSVANRVLAHCTVPVLLVR</sequence>
<comment type="similarity">
    <text evidence="1">Belongs to the universal stress protein A family.</text>
</comment>
<keyword evidence="4" id="KW-1185">Reference proteome</keyword>
<accession>A0A4Z0BIR0</accession>
<dbReference type="PANTHER" id="PTHR46268">
    <property type="entry name" value="STRESS RESPONSE PROTEIN NHAX"/>
    <property type="match status" value="1"/>
</dbReference>
<proteinExistence type="inferred from homology"/>
<dbReference type="SUPFAM" id="SSF52402">
    <property type="entry name" value="Adenine nucleotide alpha hydrolases-like"/>
    <property type="match status" value="1"/>
</dbReference>
<dbReference type="Gene3D" id="3.40.50.620">
    <property type="entry name" value="HUPs"/>
    <property type="match status" value="1"/>
</dbReference>
<dbReference type="CDD" id="cd00293">
    <property type="entry name" value="USP-like"/>
    <property type="match status" value="1"/>
</dbReference>
<dbReference type="EMBL" id="SMLL01000006">
    <property type="protein sequence ID" value="TFY98024.1"/>
    <property type="molecule type" value="Genomic_DNA"/>
</dbReference>
<dbReference type="OrthoDB" id="9792500at2"/>